<dbReference type="PANTHER" id="PTHR43790:SF9">
    <property type="entry name" value="GALACTOFURANOSE TRANSPORTER ATP-BINDING PROTEIN YTFR"/>
    <property type="match status" value="1"/>
</dbReference>
<protein>
    <submittedName>
        <fullName evidence="6">Sugar ABC transporter ATP-binding protein</fullName>
    </submittedName>
</protein>
<feature type="domain" description="ABC transporter" evidence="5">
    <location>
        <begin position="1"/>
        <end position="240"/>
    </location>
</feature>
<feature type="domain" description="ABC transporter" evidence="5">
    <location>
        <begin position="252"/>
        <end position="492"/>
    </location>
</feature>
<dbReference type="CDD" id="cd03215">
    <property type="entry name" value="ABC_Carb_Monos_II"/>
    <property type="match status" value="1"/>
</dbReference>
<evidence type="ECO:0000259" key="5">
    <source>
        <dbReference type="PROSITE" id="PS50893"/>
    </source>
</evidence>
<evidence type="ECO:0000313" key="7">
    <source>
        <dbReference type="Proteomes" id="UP001501598"/>
    </source>
</evidence>
<dbReference type="SMART" id="SM00382">
    <property type="entry name" value="AAA"/>
    <property type="match status" value="2"/>
</dbReference>
<comment type="caution">
    <text evidence="6">The sequence shown here is derived from an EMBL/GenBank/DDBJ whole genome shotgun (WGS) entry which is preliminary data.</text>
</comment>
<keyword evidence="1" id="KW-0813">Transport</keyword>
<dbReference type="InterPro" id="IPR027417">
    <property type="entry name" value="P-loop_NTPase"/>
</dbReference>
<dbReference type="GO" id="GO:0005524">
    <property type="term" value="F:ATP binding"/>
    <property type="evidence" value="ECO:0007669"/>
    <property type="project" value="UniProtKB-KW"/>
</dbReference>
<keyword evidence="3" id="KW-0547">Nucleotide-binding</keyword>
<gene>
    <name evidence="6" type="ORF">GCM10023175_34660</name>
</gene>
<evidence type="ECO:0000256" key="2">
    <source>
        <dbReference type="ARBA" id="ARBA00022737"/>
    </source>
</evidence>
<organism evidence="6 7">
    <name type="scientific">Pseudonocardia xishanensis</name>
    <dbReference type="NCBI Taxonomy" id="630995"/>
    <lineage>
        <taxon>Bacteria</taxon>
        <taxon>Bacillati</taxon>
        <taxon>Actinomycetota</taxon>
        <taxon>Actinomycetes</taxon>
        <taxon>Pseudonocardiales</taxon>
        <taxon>Pseudonocardiaceae</taxon>
        <taxon>Pseudonocardia</taxon>
    </lineage>
</organism>
<dbReference type="SUPFAM" id="SSF52540">
    <property type="entry name" value="P-loop containing nucleoside triphosphate hydrolases"/>
    <property type="match status" value="2"/>
</dbReference>
<dbReference type="Gene3D" id="3.40.50.300">
    <property type="entry name" value="P-loop containing nucleotide triphosphate hydrolases"/>
    <property type="match status" value="2"/>
</dbReference>
<dbReference type="InterPro" id="IPR003593">
    <property type="entry name" value="AAA+_ATPase"/>
</dbReference>
<keyword evidence="4 6" id="KW-0067">ATP-binding</keyword>
<keyword evidence="7" id="KW-1185">Reference proteome</keyword>
<dbReference type="Pfam" id="PF00005">
    <property type="entry name" value="ABC_tran"/>
    <property type="match status" value="2"/>
</dbReference>
<dbReference type="CDD" id="cd03216">
    <property type="entry name" value="ABC_Carb_Monos_I"/>
    <property type="match status" value="1"/>
</dbReference>
<proteinExistence type="predicted"/>
<evidence type="ECO:0000256" key="1">
    <source>
        <dbReference type="ARBA" id="ARBA00022448"/>
    </source>
</evidence>
<evidence type="ECO:0000313" key="6">
    <source>
        <dbReference type="EMBL" id="GAA4548431.1"/>
    </source>
</evidence>
<dbReference type="InterPro" id="IPR050107">
    <property type="entry name" value="ABC_carbohydrate_import_ATPase"/>
</dbReference>
<dbReference type="InterPro" id="IPR017871">
    <property type="entry name" value="ABC_transporter-like_CS"/>
</dbReference>
<keyword evidence="2" id="KW-0677">Repeat</keyword>
<sequence length="503" mass="54027">MAGLSKTFPGTRALQDFSIDLHPGRVHALVGQNGSGKSTFIKVLAGFHAPDPGAEATMHGAPLRLGDPAAAYAAGLRFVHQDLGLVMTENAMDNLALGVGYRTRGPAHISWRAQEESARSLLTSLGHEFDVTVPVERLSAVERTTLAIARAMQGWDERAGLLVLDEPTATMPARDVDRVHDLVRRVTELGSSVLYVSHHLQEVFDLAHRVTVLRDGREAATLDIAETTPDHVVELMTGGIWVAEAARERKPVDGDPVLEIRGLACDVLDALDLEVRPGEVVGVAGIDGSGRDEVAGGVFGSRTRRGTVRVAGVELAPDRPHEAVGLGVGLVPRDRHADGLVMEFSVLENLTLARLKDFFSGLVLRTSRERSDVEAWIDRLRIKGGRDTSVNALSGGNQQKVVIGKWLRLKPRVLLLEEPTQGVDIAAKEEVHVLIEEAAQSGAAVLVCSSDEAELVRLCSRVLVLSQGRVVADLAGAEIREEAIIKPSLGIPTARDRAKETIG</sequence>
<evidence type="ECO:0000256" key="4">
    <source>
        <dbReference type="ARBA" id="ARBA00022840"/>
    </source>
</evidence>
<evidence type="ECO:0000256" key="3">
    <source>
        <dbReference type="ARBA" id="ARBA00022741"/>
    </source>
</evidence>
<dbReference type="EMBL" id="BAABGT010000040">
    <property type="protein sequence ID" value="GAA4548431.1"/>
    <property type="molecule type" value="Genomic_DNA"/>
</dbReference>
<dbReference type="Proteomes" id="UP001501598">
    <property type="component" value="Unassembled WGS sequence"/>
</dbReference>
<dbReference type="PROSITE" id="PS50893">
    <property type="entry name" value="ABC_TRANSPORTER_2"/>
    <property type="match status" value="2"/>
</dbReference>
<dbReference type="PROSITE" id="PS00211">
    <property type="entry name" value="ABC_TRANSPORTER_1"/>
    <property type="match status" value="1"/>
</dbReference>
<dbReference type="InterPro" id="IPR003439">
    <property type="entry name" value="ABC_transporter-like_ATP-bd"/>
</dbReference>
<dbReference type="PANTHER" id="PTHR43790">
    <property type="entry name" value="CARBOHYDRATE TRANSPORT ATP-BINDING PROTEIN MG119-RELATED"/>
    <property type="match status" value="1"/>
</dbReference>
<reference evidence="7" key="1">
    <citation type="journal article" date="2019" name="Int. J. Syst. Evol. Microbiol.">
        <title>The Global Catalogue of Microorganisms (GCM) 10K type strain sequencing project: providing services to taxonomists for standard genome sequencing and annotation.</title>
        <authorList>
            <consortium name="The Broad Institute Genomics Platform"/>
            <consortium name="The Broad Institute Genome Sequencing Center for Infectious Disease"/>
            <person name="Wu L."/>
            <person name="Ma J."/>
        </authorList>
    </citation>
    <scope>NUCLEOTIDE SEQUENCE [LARGE SCALE GENOMIC DNA]</scope>
    <source>
        <strain evidence="7">JCM 17906</strain>
    </source>
</reference>
<accession>A0ABP8RUR5</accession>
<name>A0ABP8RUR5_9PSEU</name>